<evidence type="ECO:0000256" key="1">
    <source>
        <dbReference type="ARBA" id="ARBA00004141"/>
    </source>
</evidence>
<name>A0A238BKN5_9BILA</name>
<comment type="function">
    <text evidence="6">Ca(2+) release-activated Ca(2+)-like (CRAC-like) channel subunit which mediates Ca(2+) influx and increase in Ca(2+)-selective current by synergy with the Ca(2+) sensor, stim-1. Required for Ca(2+) and IP3-dependent contractile activity of sheath cells and the spermatheca. Affects brood size and somatic cell function.</text>
</comment>
<dbReference type="Proteomes" id="UP000242913">
    <property type="component" value="Unassembled WGS sequence"/>
</dbReference>
<dbReference type="FunFam" id="1.20.140.140:FF:000003">
    <property type="entry name" value="Protein orai"/>
    <property type="match status" value="1"/>
</dbReference>
<evidence type="ECO:0000256" key="5">
    <source>
        <dbReference type="ARBA" id="ARBA00023136"/>
    </source>
</evidence>
<dbReference type="OrthoDB" id="61124at2759"/>
<comment type="similarity">
    <text evidence="2">Belongs to the Orai family.</text>
</comment>
<dbReference type="PANTHER" id="PTHR31501">
    <property type="entry name" value="CALCIUM RELEASE-ACTIVATED CALCIUM CHANNEL PROTEIN 1"/>
    <property type="match status" value="1"/>
</dbReference>
<accession>A0A238BKN5</accession>
<evidence type="ECO:0000256" key="4">
    <source>
        <dbReference type="ARBA" id="ARBA00022989"/>
    </source>
</evidence>
<keyword evidence="3 9" id="KW-0812">Transmembrane</keyword>
<reference evidence="10 11" key="1">
    <citation type="submission" date="2015-12" db="EMBL/GenBank/DDBJ databases">
        <title>Draft genome of the nematode, Onchocerca flexuosa.</title>
        <authorList>
            <person name="Mitreva M."/>
        </authorList>
    </citation>
    <scope>NUCLEOTIDE SEQUENCE [LARGE SCALE GENOMIC DNA]</scope>
    <source>
        <strain evidence="10">Red Deer</strain>
    </source>
</reference>
<dbReference type="EMBL" id="KZ270262">
    <property type="protein sequence ID" value="OZC06019.1"/>
    <property type="molecule type" value="Genomic_DNA"/>
</dbReference>
<dbReference type="GO" id="GO:0002115">
    <property type="term" value="P:store-operated calcium entry"/>
    <property type="evidence" value="ECO:0007669"/>
    <property type="project" value="TreeGrafter"/>
</dbReference>
<evidence type="ECO:0000256" key="2">
    <source>
        <dbReference type="ARBA" id="ARBA00008062"/>
    </source>
</evidence>
<dbReference type="PANTHER" id="PTHR31501:SF7">
    <property type="entry name" value="CALCIUM RELEASE-ACTIVATED CALCIUM CHANNEL PROTEIN 1"/>
    <property type="match status" value="1"/>
</dbReference>
<evidence type="ECO:0000256" key="7">
    <source>
        <dbReference type="ARBA" id="ARBA00070070"/>
    </source>
</evidence>
<evidence type="ECO:0000256" key="8">
    <source>
        <dbReference type="ARBA" id="ARBA00080439"/>
    </source>
</evidence>
<dbReference type="InterPro" id="IPR038350">
    <property type="entry name" value="Orai_sf"/>
</dbReference>
<organism evidence="10 11">
    <name type="scientific">Onchocerca flexuosa</name>
    <dbReference type="NCBI Taxonomy" id="387005"/>
    <lineage>
        <taxon>Eukaryota</taxon>
        <taxon>Metazoa</taxon>
        <taxon>Ecdysozoa</taxon>
        <taxon>Nematoda</taxon>
        <taxon>Chromadorea</taxon>
        <taxon>Rhabditida</taxon>
        <taxon>Spirurina</taxon>
        <taxon>Spiruromorpha</taxon>
        <taxon>Filarioidea</taxon>
        <taxon>Onchocercidae</taxon>
        <taxon>Onchocerca</taxon>
    </lineage>
</organism>
<dbReference type="GO" id="GO:0016020">
    <property type="term" value="C:membrane"/>
    <property type="evidence" value="ECO:0007669"/>
    <property type="project" value="UniProtKB-SubCell"/>
</dbReference>
<keyword evidence="11" id="KW-1185">Reference proteome</keyword>
<feature type="transmembrane region" description="Helical" evidence="9">
    <location>
        <begin position="328"/>
        <end position="350"/>
    </location>
</feature>
<protein>
    <recommendedName>
        <fullName evidence="7">Protein orai</fullName>
    </recommendedName>
    <alternativeName>
        <fullName evidence="8">Store-operated calcium channel</fullName>
    </alternativeName>
</protein>
<dbReference type="Gene3D" id="1.20.140.140">
    <property type="entry name" value="Calcium release-activated calcium channel protein Orai"/>
    <property type="match status" value="1"/>
</dbReference>
<evidence type="ECO:0000313" key="11">
    <source>
        <dbReference type="Proteomes" id="UP000242913"/>
    </source>
</evidence>
<keyword evidence="5 9" id="KW-0472">Membrane</keyword>
<evidence type="ECO:0000313" key="10">
    <source>
        <dbReference type="EMBL" id="OZC06019.1"/>
    </source>
</evidence>
<sequence>MSTEQVAMSVFPTSLTPTTEAISARKDSKFQRIISTSMSLTSGKIEQYIKIPSSNNNICENNRLISSTSNIPANLVTATNISSQNFVGLQSLRTIPTNDSCFNFRKSEQPADSNMNIQMDHKNNHFSTNSMHFLSHQPLSIIDANVMNNHPIHMFSSSASPQYHSLAISPTMIAAATKITNNDVVEKKTVLLDERYRGELSILEKYRYDLSRAQLKASSRTSALLAGFAMVALVELQYELTTPPFLLITLGVVTTLLVSVHLLALMMSTCILPYIEANGCTQDSPHIRLKFYIDLSWLFSTCIGLMLFLIEIGIIFFVKFYAVNYITAAYITTAMLIPVVVIFTIFACLIHKNRFIHSINRVGSKAFDLQKFLNENNPAANIPNATAVERNLVGAGLQGIRIIRH</sequence>
<keyword evidence="4 9" id="KW-1133">Transmembrane helix</keyword>
<dbReference type="InterPro" id="IPR012446">
    <property type="entry name" value="CRAC_channel"/>
</dbReference>
<dbReference type="Pfam" id="PF07856">
    <property type="entry name" value="Orai-1"/>
    <property type="match status" value="1"/>
</dbReference>
<dbReference type="GO" id="GO:0015279">
    <property type="term" value="F:store-operated calcium channel activity"/>
    <property type="evidence" value="ECO:0007669"/>
    <property type="project" value="TreeGrafter"/>
</dbReference>
<feature type="transmembrane region" description="Helical" evidence="9">
    <location>
        <begin position="244"/>
        <end position="275"/>
    </location>
</feature>
<gene>
    <name evidence="10" type="ORF">X798_06998</name>
</gene>
<dbReference type="AlphaFoldDB" id="A0A238BKN5"/>
<evidence type="ECO:0000256" key="3">
    <source>
        <dbReference type="ARBA" id="ARBA00022692"/>
    </source>
</evidence>
<evidence type="ECO:0000256" key="9">
    <source>
        <dbReference type="SAM" id="Phobius"/>
    </source>
</evidence>
<proteinExistence type="inferred from homology"/>
<feature type="transmembrane region" description="Helical" evidence="9">
    <location>
        <begin position="295"/>
        <end position="322"/>
    </location>
</feature>
<comment type="subcellular location">
    <subcellularLocation>
        <location evidence="1">Membrane</location>
        <topology evidence="1">Multi-pass membrane protein</topology>
    </subcellularLocation>
</comment>
<evidence type="ECO:0000256" key="6">
    <source>
        <dbReference type="ARBA" id="ARBA00057852"/>
    </source>
</evidence>